<dbReference type="GO" id="GO:0046872">
    <property type="term" value="F:metal ion binding"/>
    <property type="evidence" value="ECO:0007669"/>
    <property type="project" value="UniProtKB-KW"/>
</dbReference>
<feature type="domain" description="Fe2OG dioxygenase" evidence="8">
    <location>
        <begin position="254"/>
        <end position="356"/>
    </location>
</feature>
<dbReference type="Proteomes" id="UP001154282">
    <property type="component" value="Unassembled WGS sequence"/>
</dbReference>
<dbReference type="Pfam" id="PF03171">
    <property type="entry name" value="2OG-FeII_Oxy"/>
    <property type="match status" value="1"/>
</dbReference>
<dbReference type="InterPro" id="IPR044861">
    <property type="entry name" value="IPNS-like_FE2OG_OXY"/>
</dbReference>
<dbReference type="InterPro" id="IPR027443">
    <property type="entry name" value="IPNS-like_sf"/>
</dbReference>
<protein>
    <recommendedName>
        <fullName evidence="8">Fe2OG dioxygenase domain-containing protein</fullName>
    </recommendedName>
</protein>
<gene>
    <name evidence="9" type="ORF">LITE_LOCUS49467</name>
</gene>
<comment type="caution">
    <text evidence="9">The sequence shown here is derived from an EMBL/GenBank/DDBJ whole genome shotgun (WGS) entry which is preliminary data.</text>
</comment>
<dbReference type="EMBL" id="CAMGYJ010000011">
    <property type="protein sequence ID" value="CAI0559956.1"/>
    <property type="molecule type" value="Genomic_DNA"/>
</dbReference>
<evidence type="ECO:0000256" key="6">
    <source>
        <dbReference type="RuleBase" id="RU003682"/>
    </source>
</evidence>
<dbReference type="AlphaFoldDB" id="A0AAV0RSB7"/>
<dbReference type="InterPro" id="IPR026992">
    <property type="entry name" value="DIOX_N"/>
</dbReference>
<sequence length="406" mass="45291">ERERENNPRCSSSSIKNPACSASQFVPSPNLKKLLATTKDIKEEGGKRTMAAASTEFVHATYDPLVAAEQKAYLETKAGVKGLMDAGIKELPRIFHTPPHFLHDNPTASADNLDLTFPVIDLAGGRKDIVDKIRDSSENWGFFQIVNHGVPLTTMDEMKASVHRFFHQDISEKKEFFGTDPTGKVVYLTNERDWSDLMLVDMAPDPPRPEQLPSTMRDVLREYSDEMFRLGDLLLELLSEALGLDPGHLKGMECAANLGIASHYYPVCPQPELTLGITNHTDLGFVTVLLQDHVGGLQVLHRDFWVDVPPRPDALVVNIGDMLQLITNDKFKSVKHRAVVNSVEPRVSIGAFFGYGSPLLTRSYGPIKELLSEENPAKYRETKIREFFVGSYNEGIGNTYLPLLKI</sequence>
<evidence type="ECO:0000313" key="10">
    <source>
        <dbReference type="Proteomes" id="UP001154282"/>
    </source>
</evidence>
<evidence type="ECO:0000256" key="1">
    <source>
        <dbReference type="ARBA" id="ARBA00001962"/>
    </source>
</evidence>
<evidence type="ECO:0000256" key="7">
    <source>
        <dbReference type="SAM" id="MobiDB-lite"/>
    </source>
</evidence>
<evidence type="ECO:0000256" key="4">
    <source>
        <dbReference type="ARBA" id="ARBA00023002"/>
    </source>
</evidence>
<evidence type="ECO:0000313" key="9">
    <source>
        <dbReference type="EMBL" id="CAI0559956.1"/>
    </source>
</evidence>
<evidence type="ECO:0000256" key="3">
    <source>
        <dbReference type="ARBA" id="ARBA00022723"/>
    </source>
</evidence>
<evidence type="ECO:0000256" key="2">
    <source>
        <dbReference type="ARBA" id="ARBA00008056"/>
    </source>
</evidence>
<feature type="non-terminal residue" evidence="9">
    <location>
        <position position="1"/>
    </location>
</feature>
<dbReference type="InterPro" id="IPR005123">
    <property type="entry name" value="Oxoglu/Fe-dep_dioxygenase_dom"/>
</dbReference>
<feature type="region of interest" description="Disordered" evidence="7">
    <location>
        <begin position="1"/>
        <end position="22"/>
    </location>
</feature>
<reference evidence="9" key="1">
    <citation type="submission" date="2022-08" db="EMBL/GenBank/DDBJ databases">
        <authorList>
            <person name="Gutierrez-Valencia J."/>
        </authorList>
    </citation>
    <scope>NUCLEOTIDE SEQUENCE</scope>
</reference>
<dbReference type="PANTHER" id="PTHR10209">
    <property type="entry name" value="OXIDOREDUCTASE, 2OG-FE II OXYGENASE FAMILY PROTEIN"/>
    <property type="match status" value="1"/>
</dbReference>
<organism evidence="9 10">
    <name type="scientific">Linum tenue</name>
    <dbReference type="NCBI Taxonomy" id="586396"/>
    <lineage>
        <taxon>Eukaryota</taxon>
        <taxon>Viridiplantae</taxon>
        <taxon>Streptophyta</taxon>
        <taxon>Embryophyta</taxon>
        <taxon>Tracheophyta</taxon>
        <taxon>Spermatophyta</taxon>
        <taxon>Magnoliopsida</taxon>
        <taxon>eudicotyledons</taxon>
        <taxon>Gunneridae</taxon>
        <taxon>Pentapetalae</taxon>
        <taxon>rosids</taxon>
        <taxon>fabids</taxon>
        <taxon>Malpighiales</taxon>
        <taxon>Linaceae</taxon>
        <taxon>Linum</taxon>
    </lineage>
</organism>
<dbReference type="Gene3D" id="2.60.120.330">
    <property type="entry name" value="B-lactam Antibiotic, Isopenicillin N Synthase, Chain"/>
    <property type="match status" value="1"/>
</dbReference>
<evidence type="ECO:0000256" key="5">
    <source>
        <dbReference type="ARBA" id="ARBA00023004"/>
    </source>
</evidence>
<keyword evidence="5 6" id="KW-0408">Iron</keyword>
<keyword evidence="3 6" id="KW-0479">Metal-binding</keyword>
<dbReference type="Pfam" id="PF14226">
    <property type="entry name" value="DIOX_N"/>
    <property type="match status" value="1"/>
</dbReference>
<comment type="similarity">
    <text evidence="2 6">Belongs to the iron/ascorbate-dependent oxidoreductase family.</text>
</comment>
<dbReference type="SUPFAM" id="SSF51197">
    <property type="entry name" value="Clavaminate synthase-like"/>
    <property type="match status" value="1"/>
</dbReference>
<name>A0AAV0RSB7_9ROSI</name>
<comment type="cofactor">
    <cofactor evidence="1">
        <name>Fe cation</name>
        <dbReference type="ChEBI" id="CHEBI:24875"/>
    </cofactor>
</comment>
<feature type="compositionally biased region" description="Polar residues" evidence="7">
    <location>
        <begin position="8"/>
        <end position="22"/>
    </location>
</feature>
<evidence type="ECO:0000259" key="8">
    <source>
        <dbReference type="PROSITE" id="PS51471"/>
    </source>
</evidence>
<proteinExistence type="inferred from homology"/>
<dbReference type="FunFam" id="2.60.120.330:FF:000005">
    <property type="entry name" value="1-aminocyclopropane-1-carboxylate oxidase homolog 1"/>
    <property type="match status" value="1"/>
</dbReference>
<keyword evidence="4 6" id="KW-0560">Oxidoreductase</keyword>
<accession>A0AAV0RSB7</accession>
<keyword evidence="10" id="KW-1185">Reference proteome</keyword>
<dbReference type="GO" id="GO:0051213">
    <property type="term" value="F:dioxygenase activity"/>
    <property type="evidence" value="ECO:0007669"/>
    <property type="project" value="UniProtKB-ARBA"/>
</dbReference>
<dbReference type="PANTHER" id="PTHR10209:SF791">
    <property type="entry name" value="1-AMINOCYCLOPROPANE-1-CARBOXYLATE OXIDASE HOMOLOG 1"/>
    <property type="match status" value="1"/>
</dbReference>
<dbReference type="PROSITE" id="PS51471">
    <property type="entry name" value="FE2OG_OXY"/>
    <property type="match status" value="1"/>
</dbReference>